<reference evidence="1" key="2">
    <citation type="submission" date="2014-03" db="EMBL/GenBank/DDBJ databases">
        <title>The whipworm genome and dual-species transcriptomics of an intimate host-pathogen interaction.</title>
        <authorList>
            <person name="Foth B.J."/>
            <person name="Tsai I.J."/>
            <person name="Reid A.J."/>
            <person name="Bancroft A.J."/>
            <person name="Nichol S."/>
            <person name="Tracey A."/>
            <person name="Holroyd N."/>
            <person name="Cotton J.A."/>
            <person name="Stanley E.J."/>
            <person name="Zarowiecki M."/>
            <person name="Liu J.Z."/>
            <person name="Huckvale T."/>
            <person name="Cooper P.J."/>
            <person name="Grencis R.K."/>
            <person name="Berriman M."/>
        </authorList>
    </citation>
    <scope>NUCLEOTIDE SEQUENCE [LARGE SCALE GENOMIC DNA]</scope>
</reference>
<evidence type="ECO:0000313" key="2">
    <source>
        <dbReference type="Proteomes" id="UP000030665"/>
    </source>
</evidence>
<keyword evidence="2" id="KW-1185">Reference proteome</keyword>
<evidence type="ECO:0000313" key="1">
    <source>
        <dbReference type="EMBL" id="CDW59709.1"/>
    </source>
</evidence>
<reference evidence="1" key="1">
    <citation type="submission" date="2014-01" db="EMBL/GenBank/DDBJ databases">
        <authorList>
            <person name="Aslett M."/>
        </authorList>
    </citation>
    <scope>NUCLEOTIDE SEQUENCE</scope>
</reference>
<dbReference type="Proteomes" id="UP000030665">
    <property type="component" value="Unassembled WGS sequence"/>
</dbReference>
<name>A0A077ZJ02_TRITR</name>
<dbReference type="EMBL" id="HG806700">
    <property type="protein sequence ID" value="CDW59709.1"/>
    <property type="molecule type" value="Genomic_DNA"/>
</dbReference>
<accession>A0A077ZJ02</accession>
<proteinExistence type="predicted"/>
<gene>
    <name evidence="1" type="ORF">TTRE_0000804901</name>
</gene>
<organism evidence="1 2">
    <name type="scientific">Trichuris trichiura</name>
    <name type="common">Whipworm</name>
    <name type="synonym">Trichocephalus trichiurus</name>
    <dbReference type="NCBI Taxonomy" id="36087"/>
    <lineage>
        <taxon>Eukaryota</taxon>
        <taxon>Metazoa</taxon>
        <taxon>Ecdysozoa</taxon>
        <taxon>Nematoda</taxon>
        <taxon>Enoplea</taxon>
        <taxon>Dorylaimia</taxon>
        <taxon>Trichinellida</taxon>
        <taxon>Trichuridae</taxon>
        <taxon>Trichuris</taxon>
    </lineage>
</organism>
<sequence length="197" mass="20854">MHLNTTAQVGHVLHTAQMGPPRVPLAFWAPGGAQALPEKYGSYLLQGVISKSEVTSSSVGAISIAASVNALDAVLWINASWNKVQPEAMIKCFRRAEFIRDEEGDVDLQANSLTREAEIERVDFKDFVAIDDEATSSTETDPQAIFQSILAEAGMSVKASSAGDDAGLLCYGGAGSGGGNFKKGQVGIIVLPEQWVT</sequence>
<protein>
    <submittedName>
        <fullName evidence="1">Uncharacterized protein</fullName>
    </submittedName>
</protein>
<dbReference type="AlphaFoldDB" id="A0A077ZJ02"/>